<keyword evidence="2 4" id="KW-0863">Zinc-finger</keyword>
<evidence type="ECO:0000313" key="8">
    <source>
        <dbReference type="Proteomes" id="UP000815677"/>
    </source>
</evidence>
<dbReference type="EMBL" id="DF849943">
    <property type="protein sequence ID" value="GAT60419.1"/>
    <property type="molecule type" value="Genomic_DNA"/>
</dbReference>
<keyword evidence="1" id="KW-0479">Metal-binding</keyword>
<feature type="region of interest" description="Disordered" evidence="5">
    <location>
        <begin position="168"/>
        <end position="192"/>
    </location>
</feature>
<evidence type="ECO:0000256" key="1">
    <source>
        <dbReference type="ARBA" id="ARBA00022723"/>
    </source>
</evidence>
<accession>A0ABQ0MAS4</accession>
<dbReference type="PANTHER" id="PTHR23235:SF120">
    <property type="entry name" value="KRUPPEL-LIKE FACTOR 15"/>
    <property type="match status" value="1"/>
</dbReference>
<dbReference type="PROSITE" id="PS50157">
    <property type="entry name" value="ZINC_FINGER_C2H2_2"/>
    <property type="match status" value="2"/>
</dbReference>
<name>A0ABQ0MAS4_MYCCL</name>
<evidence type="ECO:0000259" key="6">
    <source>
        <dbReference type="PROSITE" id="PS50157"/>
    </source>
</evidence>
<protein>
    <recommendedName>
        <fullName evidence="6">C2H2-type domain-containing protein</fullName>
    </recommendedName>
</protein>
<evidence type="ECO:0000256" key="3">
    <source>
        <dbReference type="ARBA" id="ARBA00022833"/>
    </source>
</evidence>
<evidence type="ECO:0000256" key="4">
    <source>
        <dbReference type="PROSITE-ProRule" id="PRU00042"/>
    </source>
</evidence>
<dbReference type="InterPro" id="IPR013087">
    <property type="entry name" value="Znf_C2H2_type"/>
</dbReference>
<dbReference type="PANTHER" id="PTHR23235">
    <property type="entry name" value="KRUEPPEL-LIKE TRANSCRIPTION FACTOR"/>
    <property type="match status" value="1"/>
</dbReference>
<evidence type="ECO:0000256" key="5">
    <source>
        <dbReference type="SAM" id="MobiDB-lite"/>
    </source>
</evidence>
<feature type="region of interest" description="Disordered" evidence="5">
    <location>
        <begin position="28"/>
        <end position="113"/>
    </location>
</feature>
<feature type="domain" description="C2H2-type" evidence="6">
    <location>
        <begin position="148"/>
        <end position="178"/>
    </location>
</feature>
<gene>
    <name evidence="7" type="ORF">MCHLO_16556</name>
</gene>
<keyword evidence="8" id="KW-1185">Reference proteome</keyword>
<sequence>MTGATTGSSKYDLPSLRLLFPEYIRRSASEDNNMHPSSSGTALDFTIGSTPAMPKSSSKPSEALPPRVLHARDSTEPSRLSDSGPSEEDTNSGPSEEDMEVVETFKRTRKRAKSKDAPKHTCTICAGSFNRPSSLATHMNTHTGAAPFCCPLPGCDRRFNVESNMRRHTRTWHAPPARDDGDNLHGGTAGRRVRRSKALNVAFFVEPYTALPPGPREQHWNELCSFD</sequence>
<feature type="domain" description="C2H2-type" evidence="6">
    <location>
        <begin position="120"/>
        <end position="147"/>
    </location>
</feature>
<evidence type="ECO:0000256" key="2">
    <source>
        <dbReference type="ARBA" id="ARBA00022771"/>
    </source>
</evidence>
<feature type="compositionally biased region" description="Acidic residues" evidence="5">
    <location>
        <begin position="85"/>
        <end position="101"/>
    </location>
</feature>
<dbReference type="Proteomes" id="UP000815677">
    <property type="component" value="Unassembled WGS sequence"/>
</dbReference>
<proteinExistence type="predicted"/>
<dbReference type="Gene3D" id="3.30.160.60">
    <property type="entry name" value="Classic Zinc Finger"/>
    <property type="match status" value="2"/>
</dbReference>
<dbReference type="SMART" id="SM00355">
    <property type="entry name" value="ZnF_C2H2"/>
    <property type="match status" value="2"/>
</dbReference>
<organism evidence="7 8">
    <name type="scientific">Mycena chlorophos</name>
    <name type="common">Agaric fungus</name>
    <name type="synonym">Agaricus chlorophos</name>
    <dbReference type="NCBI Taxonomy" id="658473"/>
    <lineage>
        <taxon>Eukaryota</taxon>
        <taxon>Fungi</taxon>
        <taxon>Dikarya</taxon>
        <taxon>Basidiomycota</taxon>
        <taxon>Agaricomycotina</taxon>
        <taxon>Agaricomycetes</taxon>
        <taxon>Agaricomycetidae</taxon>
        <taxon>Agaricales</taxon>
        <taxon>Marasmiineae</taxon>
        <taxon>Mycenaceae</taxon>
        <taxon>Mycena</taxon>
    </lineage>
</organism>
<dbReference type="Pfam" id="PF00096">
    <property type="entry name" value="zf-C2H2"/>
    <property type="match status" value="2"/>
</dbReference>
<evidence type="ECO:0000313" key="7">
    <source>
        <dbReference type="EMBL" id="GAT60419.1"/>
    </source>
</evidence>
<keyword evidence="3" id="KW-0862">Zinc</keyword>
<dbReference type="PROSITE" id="PS00028">
    <property type="entry name" value="ZINC_FINGER_C2H2_1"/>
    <property type="match status" value="2"/>
</dbReference>
<reference evidence="7" key="1">
    <citation type="submission" date="2014-09" db="EMBL/GenBank/DDBJ databases">
        <title>Genome sequence of the luminous mushroom Mycena chlorophos for searching fungal bioluminescence genes.</title>
        <authorList>
            <person name="Tanaka Y."/>
            <person name="Kasuga D."/>
            <person name="Oba Y."/>
            <person name="Hase S."/>
            <person name="Sato K."/>
            <person name="Oba Y."/>
            <person name="Sakakibara Y."/>
        </authorList>
    </citation>
    <scope>NUCLEOTIDE SEQUENCE</scope>
</reference>
<dbReference type="SUPFAM" id="SSF57667">
    <property type="entry name" value="beta-beta-alpha zinc fingers"/>
    <property type="match status" value="1"/>
</dbReference>
<dbReference type="InterPro" id="IPR036236">
    <property type="entry name" value="Znf_C2H2_sf"/>
</dbReference>